<evidence type="ECO:0000313" key="2">
    <source>
        <dbReference type="EMBL" id="PRX11453.1"/>
    </source>
</evidence>
<feature type="transmembrane region" description="Helical" evidence="1">
    <location>
        <begin position="90"/>
        <end position="108"/>
    </location>
</feature>
<dbReference type="RefSeq" id="WP_106330174.1">
    <property type="nucleotide sequence ID" value="NZ_BOMO01000127.1"/>
</dbReference>
<feature type="transmembrane region" description="Helical" evidence="1">
    <location>
        <begin position="115"/>
        <end position="132"/>
    </location>
</feature>
<comment type="caution">
    <text evidence="2">The sequence shown here is derived from an EMBL/GenBank/DDBJ whole genome shotgun (WGS) entry which is preliminary data.</text>
</comment>
<organism evidence="2 3">
    <name type="scientific">Actinoplanes italicus</name>
    <dbReference type="NCBI Taxonomy" id="113567"/>
    <lineage>
        <taxon>Bacteria</taxon>
        <taxon>Bacillati</taxon>
        <taxon>Actinomycetota</taxon>
        <taxon>Actinomycetes</taxon>
        <taxon>Micromonosporales</taxon>
        <taxon>Micromonosporaceae</taxon>
        <taxon>Actinoplanes</taxon>
    </lineage>
</organism>
<gene>
    <name evidence="2" type="ORF">CLV67_13129</name>
</gene>
<protein>
    <submittedName>
        <fullName evidence="2">Uncharacterized protein</fullName>
    </submittedName>
</protein>
<keyword evidence="1" id="KW-0472">Membrane</keyword>
<dbReference type="EMBL" id="PVMZ01000031">
    <property type="protein sequence ID" value="PRX11453.1"/>
    <property type="molecule type" value="Genomic_DNA"/>
</dbReference>
<dbReference type="OrthoDB" id="4350935at2"/>
<evidence type="ECO:0000256" key="1">
    <source>
        <dbReference type="SAM" id="Phobius"/>
    </source>
</evidence>
<keyword evidence="1" id="KW-1133">Transmembrane helix</keyword>
<proteinExistence type="predicted"/>
<feature type="transmembrane region" description="Helical" evidence="1">
    <location>
        <begin position="144"/>
        <end position="168"/>
    </location>
</feature>
<dbReference type="Proteomes" id="UP000239415">
    <property type="component" value="Unassembled WGS sequence"/>
</dbReference>
<dbReference type="AlphaFoldDB" id="A0A2T0JVH4"/>
<keyword evidence="1" id="KW-0812">Transmembrane</keyword>
<feature type="transmembrane region" description="Helical" evidence="1">
    <location>
        <begin position="15"/>
        <end position="33"/>
    </location>
</feature>
<reference evidence="2 3" key="1">
    <citation type="submission" date="2018-03" db="EMBL/GenBank/DDBJ databases">
        <title>Genomic Encyclopedia of Archaeal and Bacterial Type Strains, Phase II (KMG-II): from individual species to whole genera.</title>
        <authorList>
            <person name="Goeker M."/>
        </authorList>
    </citation>
    <scope>NUCLEOTIDE SEQUENCE [LARGE SCALE GENOMIC DNA]</scope>
    <source>
        <strain evidence="2 3">DSM 43146</strain>
    </source>
</reference>
<feature type="transmembrane region" description="Helical" evidence="1">
    <location>
        <begin position="45"/>
        <end position="70"/>
    </location>
</feature>
<keyword evidence="3" id="KW-1185">Reference proteome</keyword>
<accession>A0A2T0JVH4</accession>
<name>A0A2T0JVH4_9ACTN</name>
<sequence>MEVVAPGRHRRPAPLTWQLAAVVLCWLTVLAVSGRQRISPVVHDVALLLHLGSVVAGFGAVLMVDWFGLLWLAGRRTFADVLRTAHGAHVPTWLGFAGLLASGALLGLPAGPKAIAVLVVGVNGVYAGALLRELSRWTVPPTPLLIRSGLATLISQGAWWTAVVLGHLTSRGG</sequence>
<evidence type="ECO:0000313" key="3">
    <source>
        <dbReference type="Proteomes" id="UP000239415"/>
    </source>
</evidence>